<dbReference type="InParanoid" id="A0A1S0U839"/>
<feature type="region of interest" description="Disordered" evidence="1">
    <location>
        <begin position="34"/>
        <end position="54"/>
    </location>
</feature>
<evidence type="ECO:0000313" key="2">
    <source>
        <dbReference type="EMBL" id="EFO25859.1"/>
    </source>
</evidence>
<dbReference type="KEGG" id="loa:LOAG_02629"/>
<protein>
    <submittedName>
        <fullName evidence="2">Uncharacterized protein</fullName>
    </submittedName>
</protein>
<proteinExistence type="predicted"/>
<organism evidence="2">
    <name type="scientific">Loa loa</name>
    <name type="common">Eye worm</name>
    <name type="synonym">Filaria loa</name>
    <dbReference type="NCBI Taxonomy" id="7209"/>
    <lineage>
        <taxon>Eukaryota</taxon>
        <taxon>Metazoa</taxon>
        <taxon>Ecdysozoa</taxon>
        <taxon>Nematoda</taxon>
        <taxon>Chromadorea</taxon>
        <taxon>Rhabditida</taxon>
        <taxon>Spirurina</taxon>
        <taxon>Spiruromorpha</taxon>
        <taxon>Filarioidea</taxon>
        <taxon>Onchocercidae</taxon>
        <taxon>Loa</taxon>
    </lineage>
</organism>
<dbReference type="AlphaFoldDB" id="A0A1S0U839"/>
<evidence type="ECO:0000256" key="1">
    <source>
        <dbReference type="SAM" id="MobiDB-lite"/>
    </source>
</evidence>
<dbReference type="CTD" id="9940014"/>
<accession>A0A1S0U839</accession>
<reference evidence="2" key="1">
    <citation type="submission" date="2012-04" db="EMBL/GenBank/DDBJ databases">
        <title>The Genome Sequence of Loa loa.</title>
        <authorList>
            <consortium name="The Broad Institute Genome Sequencing Platform"/>
            <consortium name="Broad Institute Genome Sequencing Center for Infectious Disease"/>
            <person name="Nutman T.B."/>
            <person name="Fink D.L."/>
            <person name="Russ C."/>
            <person name="Young S."/>
            <person name="Zeng Q."/>
            <person name="Gargeya S."/>
            <person name="Alvarado L."/>
            <person name="Berlin A."/>
            <person name="Chapman S.B."/>
            <person name="Chen Z."/>
            <person name="Freedman E."/>
            <person name="Gellesch M."/>
            <person name="Goldberg J."/>
            <person name="Griggs A."/>
            <person name="Gujja S."/>
            <person name="Heilman E.R."/>
            <person name="Heiman D."/>
            <person name="Howarth C."/>
            <person name="Mehta T."/>
            <person name="Neiman D."/>
            <person name="Pearson M."/>
            <person name="Roberts A."/>
            <person name="Saif S."/>
            <person name="Shea T."/>
            <person name="Shenoy N."/>
            <person name="Sisk P."/>
            <person name="Stolte C."/>
            <person name="Sykes S."/>
            <person name="White J."/>
            <person name="Yandava C."/>
            <person name="Haas B."/>
            <person name="Henn M.R."/>
            <person name="Nusbaum C."/>
            <person name="Birren B."/>
        </authorList>
    </citation>
    <scope>NUCLEOTIDE SEQUENCE [LARGE SCALE GENOMIC DNA]</scope>
</reference>
<gene>
    <name evidence="2" type="ORF">LOAG_02629</name>
</gene>
<name>A0A1S0U839_LOALO</name>
<sequence length="54" mass="6103">VKTKAVEVLHLPVNNSNIRTCKLNGYKILRMRHSKPKQIRRYPQNSSGGDDLAG</sequence>
<dbReference type="EMBL" id="JH712150">
    <property type="protein sequence ID" value="EFO25859.1"/>
    <property type="molecule type" value="Genomic_DNA"/>
</dbReference>
<dbReference type="RefSeq" id="XP_003138214.1">
    <property type="nucleotide sequence ID" value="XM_003138166.1"/>
</dbReference>
<feature type="non-terminal residue" evidence="2">
    <location>
        <position position="1"/>
    </location>
</feature>
<dbReference type="GeneID" id="9940014"/>